<evidence type="ECO:0000256" key="1">
    <source>
        <dbReference type="SAM" id="MobiDB-lite"/>
    </source>
</evidence>
<feature type="region of interest" description="Disordered" evidence="1">
    <location>
        <begin position="129"/>
        <end position="148"/>
    </location>
</feature>
<evidence type="ECO:0008006" key="3">
    <source>
        <dbReference type="Google" id="ProtNLM"/>
    </source>
</evidence>
<evidence type="ECO:0000313" key="2">
    <source>
        <dbReference type="EMBL" id="QFG74205.1"/>
    </source>
</evidence>
<proteinExistence type="predicted"/>
<name>A0A5J6VJ65_9VIRU</name>
<dbReference type="SUPFAM" id="SSF56219">
    <property type="entry name" value="DNase I-like"/>
    <property type="match status" value="1"/>
</dbReference>
<organism evidence="2">
    <name type="scientific">Megaviridae environmental sample</name>
    <dbReference type="NCBI Taxonomy" id="1737588"/>
    <lineage>
        <taxon>Viruses</taxon>
        <taxon>Varidnaviria</taxon>
        <taxon>Bamfordvirae</taxon>
        <taxon>Nucleocytoviricota</taxon>
        <taxon>Megaviricetes</taxon>
        <taxon>Imitervirales</taxon>
        <taxon>Mimiviridae</taxon>
        <taxon>environmental samples</taxon>
    </lineage>
</organism>
<dbReference type="EMBL" id="MN448284">
    <property type="protein sequence ID" value="QFG74205.1"/>
    <property type="molecule type" value="Genomic_DNA"/>
</dbReference>
<dbReference type="InterPro" id="IPR036691">
    <property type="entry name" value="Endo/exonu/phosph_ase_sf"/>
</dbReference>
<dbReference type="Gene3D" id="3.60.10.10">
    <property type="entry name" value="Endonuclease/exonuclease/phosphatase"/>
    <property type="match status" value="1"/>
</dbReference>
<sequence length="495" mass="55830">MTFLFEDNVNYTQKIQNLYTHKIHDPLTRLFRGDTTTVAALNFGGDISGEVKETPATEYISTAKSREYHETLYQKMCTGMLEEAPFLKAGLAFASSNPDTPPEVTKLIGSFLENAKDNPLCSWFEESHLKQDNKPGRPPHNHGASSDITTPVSEMYQMHCSPAVTKLYTGQKAGLWLFDLMGIWLREVEFDTFKGIIDESPLVGITHLMALKILLSALKDADFILAQEMHRGDDVDDMLRIMGWSIIRHKESTAFLYRTVNPYKRKHPVPHVNTSDLIMTPQQYYEHSQFNFSLGEQVESTKGELASTDKSDTTTIDALKTKLKLAEKYSKELTVIEKTTKRLLLVNVGTVTFCSYHGTQPKTKEGNELQQEYLKYLTDRGIIVGGDTNTSSDKIDSLMNKLGHCLLGDNPKEPTSIKMRSKSLTHAQFLNSDKAGVSVKDPKTHIMVASMYVNNHVKTFIVSDGPVNTKEWPSDHMGKMSIFRGLSYIKSHWWG</sequence>
<protein>
    <recommendedName>
        <fullName evidence="3">Endonuclease/exonuclease/phosphatase domain-containing protein</fullName>
    </recommendedName>
</protein>
<accession>A0A5J6VJ65</accession>
<reference evidence="2" key="1">
    <citation type="journal article" date="2019" name="Philos. Trans. R. Soc. Lond., B, Biol. Sci.">
        <title>Targeted metagenomic recovery of four divergent viruses reveals shared and distinctive characteristics of giant viruses of marine eukaryotes.</title>
        <authorList>
            <person name="Needham D.M."/>
            <person name="Poirier C."/>
            <person name="Hehenberger E."/>
            <person name="Jimenez V."/>
            <person name="Swalwell J.E."/>
            <person name="Santoro A.E."/>
            <person name="Worden A.Z."/>
        </authorList>
    </citation>
    <scope>NUCLEOTIDE SEQUENCE</scope>
    <source>
        <strain evidence="2">MPacV-611</strain>
    </source>
</reference>